<evidence type="ECO:0000256" key="2">
    <source>
        <dbReference type="ARBA" id="ARBA00022505"/>
    </source>
</evidence>
<dbReference type="InterPro" id="IPR008335">
    <property type="entry name" value="Mopterin_OxRdtase_euk"/>
</dbReference>
<dbReference type="GO" id="GO:0030151">
    <property type="term" value="F:molybdenum ion binding"/>
    <property type="evidence" value="ECO:0007669"/>
    <property type="project" value="InterPro"/>
</dbReference>
<dbReference type="AlphaFoldDB" id="A0A2P8A610"/>
<dbReference type="PANTHER" id="PTHR19372:SF6">
    <property type="entry name" value="SULFITE OXIDASE"/>
    <property type="match status" value="1"/>
</dbReference>
<dbReference type="STRING" id="40998.A0A2P8A610"/>
<comment type="caution">
    <text evidence="8">The sequence shown here is derived from an EMBL/GenBank/DDBJ whole genome shotgun (WGS) entry which is preliminary data.</text>
</comment>
<dbReference type="Pfam" id="PF00174">
    <property type="entry name" value="Oxidored_molyb"/>
    <property type="match status" value="1"/>
</dbReference>
<feature type="domain" description="Oxidoreductase molybdopterin-binding" evidence="6">
    <location>
        <begin position="154"/>
        <end position="336"/>
    </location>
</feature>
<dbReference type="GO" id="GO:0005739">
    <property type="term" value="C:mitochondrion"/>
    <property type="evidence" value="ECO:0007669"/>
    <property type="project" value="TreeGrafter"/>
</dbReference>
<dbReference type="EMBL" id="NHZQ01000066">
    <property type="protein sequence ID" value="PSK55892.1"/>
    <property type="molecule type" value="Genomic_DNA"/>
</dbReference>
<dbReference type="InterPro" id="IPR000572">
    <property type="entry name" value="OxRdtase_Mopterin-bd_dom"/>
</dbReference>
<organism evidence="8 9">
    <name type="scientific">Elsinoe australis</name>
    <dbReference type="NCBI Taxonomy" id="40998"/>
    <lineage>
        <taxon>Eukaryota</taxon>
        <taxon>Fungi</taxon>
        <taxon>Dikarya</taxon>
        <taxon>Ascomycota</taxon>
        <taxon>Pezizomycotina</taxon>
        <taxon>Dothideomycetes</taxon>
        <taxon>Dothideomycetidae</taxon>
        <taxon>Myriangiales</taxon>
        <taxon>Elsinoaceae</taxon>
        <taxon>Elsinoe</taxon>
    </lineage>
</organism>
<dbReference type="PANTHER" id="PTHR19372">
    <property type="entry name" value="SULFITE REDUCTASE"/>
    <property type="match status" value="1"/>
</dbReference>
<sequence>MSSTDSNADGVVKTGPETVHTKAGLPLRSDVPQPYFAEEREGWKGYIEWEKYPEKAKQAQEILAKYTFPPPPEFQSVPLPDSNPILEGVRWKQYHAAMGPTLKDLPDISWEYVKKEKSADMIHVLQFPYNGEPPRKRLVETELTDNKDFFVRNHGGIPEIDADKFFVDIEGLVNEPKSLTLADLQNEDLFPRKTHVVSLQCSGTRRIEQIQQYPGDGDELINAPWGEGAIGTAKWTGVSLKKVLKHCGGLKDGGEGIHLEFYGADTYFKKGKVYNYVVSVPWRKVKANEVMLAWEMNGEPLPHIHGYPLRVVVFGYIGARSCKWLYKIKAIKGPSMAPVQQKEYLYYTPQVGKQNAMYSNGFSIQDMPVSSAIMSPVDGDQIIHDGKVKMRGWAYSGGGHWPIRVEVSGDGGSIWYEVPYEKMTTKYYHAWRLWEIDLPVDAEGWLEFCVRCWDNALNTQPTFVRSAWNWDLHVTSSCHRIKVYSMNKTRPVTAERLKMIEEKGLSMYPLSRPLEIDLESDEHWHQEMEKRGGRDPLE</sequence>
<name>A0A2P8A610_9PEZI</name>
<dbReference type="Pfam" id="PF03404">
    <property type="entry name" value="Mo-co_dimer"/>
    <property type="match status" value="1"/>
</dbReference>
<protein>
    <submittedName>
        <fullName evidence="8">Sulfite oxidase</fullName>
    </submittedName>
</protein>
<evidence type="ECO:0000313" key="8">
    <source>
        <dbReference type="EMBL" id="PSK55892.1"/>
    </source>
</evidence>
<dbReference type="FunFam" id="2.60.40.650:FF:000008">
    <property type="entry name" value="Molybdopterin binding oxidoreductase"/>
    <property type="match status" value="1"/>
</dbReference>
<keyword evidence="4" id="KW-0560">Oxidoreductase</keyword>
<comment type="cofactor">
    <cofactor evidence="1">
        <name>Mo-molybdopterin</name>
        <dbReference type="ChEBI" id="CHEBI:71302"/>
    </cofactor>
</comment>
<keyword evidence="2" id="KW-0500">Molybdenum</keyword>
<dbReference type="GO" id="GO:0008482">
    <property type="term" value="F:sulfite oxidase activity"/>
    <property type="evidence" value="ECO:0007669"/>
    <property type="project" value="TreeGrafter"/>
</dbReference>
<dbReference type="Gene3D" id="2.60.40.650">
    <property type="match status" value="1"/>
</dbReference>
<proteinExistence type="predicted"/>
<evidence type="ECO:0000313" key="9">
    <source>
        <dbReference type="Proteomes" id="UP000243723"/>
    </source>
</evidence>
<dbReference type="GO" id="GO:0020037">
    <property type="term" value="F:heme binding"/>
    <property type="evidence" value="ECO:0007669"/>
    <property type="project" value="TreeGrafter"/>
</dbReference>
<dbReference type="OrthoDB" id="10051395at2759"/>
<accession>A0A2P8A610</accession>
<evidence type="ECO:0000259" key="7">
    <source>
        <dbReference type="Pfam" id="PF03404"/>
    </source>
</evidence>
<dbReference type="SUPFAM" id="SSF56524">
    <property type="entry name" value="Oxidoreductase molybdopterin-binding domain"/>
    <property type="match status" value="1"/>
</dbReference>
<evidence type="ECO:0000259" key="6">
    <source>
        <dbReference type="Pfam" id="PF00174"/>
    </source>
</evidence>
<gene>
    <name evidence="8" type="ORF">B9Z65_4770</name>
</gene>
<dbReference type="FunFam" id="3.90.420.10:FF:000002">
    <property type="entry name" value="sulfite oxidase, mitochondrial"/>
    <property type="match status" value="1"/>
</dbReference>
<dbReference type="SUPFAM" id="SSF81296">
    <property type="entry name" value="E set domains"/>
    <property type="match status" value="1"/>
</dbReference>
<dbReference type="Proteomes" id="UP000243723">
    <property type="component" value="Unassembled WGS sequence"/>
</dbReference>
<dbReference type="InterPro" id="IPR036374">
    <property type="entry name" value="OxRdtase_Mopterin-bd_sf"/>
</dbReference>
<evidence type="ECO:0000256" key="5">
    <source>
        <dbReference type="SAM" id="MobiDB-lite"/>
    </source>
</evidence>
<dbReference type="GO" id="GO:0006790">
    <property type="term" value="P:sulfur compound metabolic process"/>
    <property type="evidence" value="ECO:0007669"/>
    <property type="project" value="TreeGrafter"/>
</dbReference>
<dbReference type="Gene3D" id="3.90.420.10">
    <property type="entry name" value="Oxidoreductase, molybdopterin-binding domain"/>
    <property type="match status" value="1"/>
</dbReference>
<evidence type="ECO:0000256" key="3">
    <source>
        <dbReference type="ARBA" id="ARBA00022723"/>
    </source>
</evidence>
<evidence type="ECO:0000256" key="4">
    <source>
        <dbReference type="ARBA" id="ARBA00023002"/>
    </source>
</evidence>
<reference evidence="8 9" key="1">
    <citation type="submission" date="2017-05" db="EMBL/GenBank/DDBJ databases">
        <title>Draft genome sequence of Elsinoe australis.</title>
        <authorList>
            <person name="Cheng Q."/>
        </authorList>
    </citation>
    <scope>NUCLEOTIDE SEQUENCE [LARGE SCALE GENOMIC DNA]</scope>
    <source>
        <strain evidence="8 9">NL1</strain>
    </source>
</reference>
<evidence type="ECO:0000256" key="1">
    <source>
        <dbReference type="ARBA" id="ARBA00001924"/>
    </source>
</evidence>
<dbReference type="InterPro" id="IPR014756">
    <property type="entry name" value="Ig_E-set"/>
</dbReference>
<feature type="region of interest" description="Disordered" evidence="5">
    <location>
        <begin position="1"/>
        <end position="26"/>
    </location>
</feature>
<feature type="domain" description="Moybdenum cofactor oxidoreductase dimerisation" evidence="7">
    <location>
        <begin position="363"/>
        <end position="484"/>
    </location>
</feature>
<dbReference type="InterPro" id="IPR005066">
    <property type="entry name" value="MoCF_OxRdtse_dimer"/>
</dbReference>
<keyword evidence="9" id="KW-1185">Reference proteome</keyword>
<dbReference type="PRINTS" id="PR00407">
    <property type="entry name" value="EUMOPTERIN"/>
</dbReference>
<keyword evidence="3" id="KW-0479">Metal-binding</keyword>
<dbReference type="GO" id="GO:0043546">
    <property type="term" value="F:molybdopterin cofactor binding"/>
    <property type="evidence" value="ECO:0007669"/>
    <property type="project" value="TreeGrafter"/>
</dbReference>
<dbReference type="CDD" id="cd02110">
    <property type="entry name" value="SO_family_Moco_dimer"/>
    <property type="match status" value="1"/>
</dbReference>